<dbReference type="Gene3D" id="1.10.8.60">
    <property type="match status" value="1"/>
</dbReference>
<sequence length="861" mass="95570">MRFDKFTTKFQQALADAQSIALGGDQQFIEPSHLLLALLRQDDGGTVSLLQRAGVNVPPLKAAVEKAVDRLPKVEGAGGEVQIGRDLSNLLNLTDKQAQKRGDQFIASEMFLLALAEDKGEAGRLLKEHGLQKKALDAAIEAVRGGQNVDNQEAEGQREALKKYTLDLTERARAGKLDPVIGRDDEIRRAIQILQRRTKNNPVLIGEPGVGKTAIVEGLAQRIVNEEVPETLKGKRVLSLDMAALLAGAKYRGEFEERLKAVLKEIAQDEGRIIVFIDEIHTMVGAGKAEGAIDAGNMLKPALARGELHCVGATTLDEYRKYIEKDAALERRFQKVLVDEPSVESTIAILRGLQEKYELHHGVDITDPAIVAAAELSHRYITDRFLPDKAIDLIDEAAARIKMEIDSKPESMDKLDRRLIQLKIEREAVKKEKDEASIKRLGLIEDEIGKLEKEYSDLEEIWKAEKAQVQGSAHIKEEIDRIRAEIAKLQREGKLEKVAELQYGKLPQLEAQLKAAEKVSPQDTAKKKLLRTQVGAEEIAEVVSRATGIPVSKMMQGERDKLLKMEERLHGRVVGQDEAVRLVSDAIRRSRAGLSEENRPYGSFLFLGPTGVGKTELCKALASFLFDSEEHLIRIDMSEFMEKHSVARLIGAPPGYVGYEEGGYLTEAVRRKPYSVILLDEVEKAHPDVFNVLLQVLDDGRMTDGQGRTVDFKNTVIVMTSNLGSQMIQQMAGDDYQVIKLAVMAEVKTYFRPEFINRIDEVVVFHALDEKHIASIAKIQLGYLEKRLAKLEIRLDVTDAALAELAKAGFDPVFGARPLKRAIQQYIENPLAKQILEGKFAAKDIVRVGAEKGVIGFEKAA</sequence>
<dbReference type="FunFam" id="3.40.50.300:FF:000120">
    <property type="entry name" value="ATP-dependent chaperone ClpB"/>
    <property type="match status" value="1"/>
</dbReference>
<evidence type="ECO:0000256" key="11">
    <source>
        <dbReference type="RuleBase" id="RU004432"/>
    </source>
</evidence>
<dbReference type="InterPro" id="IPR004176">
    <property type="entry name" value="Clp_R_N"/>
</dbReference>
<keyword evidence="12" id="KW-0346">Stress response</keyword>
<comment type="similarity">
    <text evidence="1 11">Belongs to the ClpA/ClpB family.</text>
</comment>
<dbReference type="AlphaFoldDB" id="A0A809RXZ3"/>
<evidence type="ECO:0000256" key="8">
    <source>
        <dbReference type="ARBA" id="ARBA00025613"/>
    </source>
</evidence>
<dbReference type="Gene3D" id="3.40.50.300">
    <property type="entry name" value="P-loop containing nucleotide triphosphate hydrolases"/>
    <property type="match status" value="3"/>
</dbReference>
<dbReference type="InterPro" id="IPR028299">
    <property type="entry name" value="ClpA/B_CS2"/>
</dbReference>
<dbReference type="Pfam" id="PF07724">
    <property type="entry name" value="AAA_2"/>
    <property type="match status" value="1"/>
</dbReference>
<evidence type="ECO:0000313" key="15">
    <source>
        <dbReference type="Proteomes" id="UP000662914"/>
    </source>
</evidence>
<dbReference type="KEGG" id="ddz:DSYM_17650"/>
<dbReference type="PROSITE" id="PS51903">
    <property type="entry name" value="CLP_R"/>
    <property type="match status" value="1"/>
</dbReference>
<dbReference type="SMART" id="SM01086">
    <property type="entry name" value="ClpB_D2-small"/>
    <property type="match status" value="1"/>
</dbReference>
<dbReference type="Pfam" id="PF00004">
    <property type="entry name" value="AAA"/>
    <property type="match status" value="1"/>
</dbReference>
<evidence type="ECO:0000256" key="12">
    <source>
        <dbReference type="RuleBase" id="RU362034"/>
    </source>
</evidence>
<dbReference type="InterPro" id="IPR017730">
    <property type="entry name" value="Chaperonin_ClpB"/>
</dbReference>
<comment type="subunit">
    <text evidence="12">Homohexamer; The oligomerization is ATP-dependent.</text>
</comment>
<proteinExistence type="inferred from homology"/>
<dbReference type="GO" id="GO:0016887">
    <property type="term" value="F:ATP hydrolysis activity"/>
    <property type="evidence" value="ECO:0007669"/>
    <property type="project" value="InterPro"/>
</dbReference>
<dbReference type="InterPro" id="IPR027417">
    <property type="entry name" value="P-loop_NTPase"/>
</dbReference>
<evidence type="ECO:0000313" key="14">
    <source>
        <dbReference type="EMBL" id="BBO21066.1"/>
    </source>
</evidence>
<dbReference type="InterPro" id="IPR050130">
    <property type="entry name" value="ClpA_ClpB"/>
</dbReference>
<dbReference type="NCBIfam" id="TIGR03346">
    <property type="entry name" value="chaperone_ClpB"/>
    <property type="match status" value="1"/>
</dbReference>
<dbReference type="Proteomes" id="UP000662914">
    <property type="component" value="Chromosome"/>
</dbReference>
<dbReference type="FunFam" id="3.40.50.300:FF:000010">
    <property type="entry name" value="Chaperone clpB 1, putative"/>
    <property type="match status" value="1"/>
</dbReference>
<dbReference type="SUPFAM" id="SSF81923">
    <property type="entry name" value="Double Clp-N motif"/>
    <property type="match status" value="1"/>
</dbReference>
<evidence type="ECO:0000256" key="4">
    <source>
        <dbReference type="ARBA" id="ARBA00022741"/>
    </source>
</evidence>
<keyword evidence="7 11" id="KW-0143">Chaperone</keyword>
<dbReference type="InterPro" id="IPR019489">
    <property type="entry name" value="Clp_ATPase_C"/>
</dbReference>
<feature type="domain" description="Clp R" evidence="13">
    <location>
        <begin position="3"/>
        <end position="146"/>
    </location>
</feature>
<dbReference type="InterPro" id="IPR003959">
    <property type="entry name" value="ATPase_AAA_core"/>
</dbReference>
<organism evidence="14 15">
    <name type="scientific">Candidatus Desulfobacillus denitrificans</name>
    <dbReference type="NCBI Taxonomy" id="2608985"/>
    <lineage>
        <taxon>Bacteria</taxon>
        <taxon>Pseudomonadati</taxon>
        <taxon>Pseudomonadota</taxon>
        <taxon>Betaproteobacteria</taxon>
        <taxon>Candidatus Desulfobacillus</taxon>
    </lineage>
</organism>
<dbReference type="PROSITE" id="PS00871">
    <property type="entry name" value="CLPAB_2"/>
    <property type="match status" value="1"/>
</dbReference>
<dbReference type="FunFam" id="3.40.50.300:FF:000025">
    <property type="entry name" value="ATP-dependent Clp protease subunit"/>
    <property type="match status" value="1"/>
</dbReference>
<protein>
    <recommendedName>
        <fullName evidence="2 12">Chaperone protein ClpB</fullName>
    </recommendedName>
</protein>
<evidence type="ECO:0000256" key="6">
    <source>
        <dbReference type="ARBA" id="ARBA00023054"/>
    </source>
</evidence>
<evidence type="ECO:0000256" key="1">
    <source>
        <dbReference type="ARBA" id="ARBA00008675"/>
    </source>
</evidence>
<evidence type="ECO:0000259" key="13">
    <source>
        <dbReference type="PROSITE" id="PS51903"/>
    </source>
</evidence>
<dbReference type="InterPro" id="IPR018368">
    <property type="entry name" value="ClpA/B_CS1"/>
</dbReference>
<keyword evidence="12" id="KW-0963">Cytoplasm</keyword>
<keyword evidence="3 10" id="KW-0677">Repeat</keyword>
<gene>
    <name evidence="12" type="primary">clpB</name>
    <name evidence="14" type="ORF">DSYM_17650</name>
</gene>
<dbReference type="InterPro" id="IPR001270">
    <property type="entry name" value="ClpA/B"/>
</dbReference>
<dbReference type="CDD" id="cd00009">
    <property type="entry name" value="AAA"/>
    <property type="match status" value="1"/>
</dbReference>
<dbReference type="GO" id="GO:0034605">
    <property type="term" value="P:cellular response to heat"/>
    <property type="evidence" value="ECO:0007669"/>
    <property type="project" value="TreeGrafter"/>
</dbReference>
<dbReference type="FunFam" id="1.10.8.60:FF:000017">
    <property type="entry name" value="ATP-dependent chaperone ClpB"/>
    <property type="match status" value="1"/>
</dbReference>
<evidence type="ECO:0000256" key="7">
    <source>
        <dbReference type="ARBA" id="ARBA00023186"/>
    </source>
</evidence>
<dbReference type="InterPro" id="IPR036628">
    <property type="entry name" value="Clp_N_dom_sf"/>
</dbReference>
<comment type="subcellular location">
    <subcellularLocation>
        <location evidence="12">Cytoplasm</location>
    </subcellularLocation>
</comment>
<evidence type="ECO:0000256" key="10">
    <source>
        <dbReference type="PROSITE-ProRule" id="PRU01251"/>
    </source>
</evidence>
<name>A0A809RXZ3_9PROT</name>
<keyword evidence="5 11" id="KW-0067">ATP-binding</keyword>
<evidence type="ECO:0000256" key="5">
    <source>
        <dbReference type="ARBA" id="ARBA00022840"/>
    </source>
</evidence>
<keyword evidence="6 12" id="KW-0175">Coiled coil</keyword>
<dbReference type="InterPro" id="IPR041546">
    <property type="entry name" value="ClpA/ClpB_AAA_lid"/>
</dbReference>
<comment type="subunit">
    <text evidence="9">Homohexamer. The oligomerization is ATP-dependent.</text>
</comment>
<dbReference type="CDD" id="cd19499">
    <property type="entry name" value="RecA-like_ClpB_Hsp104-like"/>
    <property type="match status" value="1"/>
</dbReference>
<dbReference type="PANTHER" id="PTHR11638:SF18">
    <property type="entry name" value="HEAT SHOCK PROTEIN 104"/>
    <property type="match status" value="1"/>
</dbReference>
<evidence type="ECO:0000256" key="9">
    <source>
        <dbReference type="ARBA" id="ARBA00026057"/>
    </source>
</evidence>
<dbReference type="PRINTS" id="PR00300">
    <property type="entry name" value="CLPPROTEASEA"/>
</dbReference>
<evidence type="ECO:0000256" key="3">
    <source>
        <dbReference type="ARBA" id="ARBA00022737"/>
    </source>
</evidence>
<dbReference type="Pfam" id="PF17871">
    <property type="entry name" value="AAA_lid_9"/>
    <property type="match status" value="1"/>
</dbReference>
<dbReference type="SUPFAM" id="SSF52540">
    <property type="entry name" value="P-loop containing nucleoside triphosphate hydrolases"/>
    <property type="match status" value="2"/>
</dbReference>
<dbReference type="PANTHER" id="PTHR11638">
    <property type="entry name" value="ATP-DEPENDENT CLP PROTEASE"/>
    <property type="match status" value="1"/>
</dbReference>
<keyword evidence="4 11" id="KW-0547">Nucleotide-binding</keyword>
<comment type="function">
    <text evidence="8">Part of a stress-induced multi-chaperone system, it is involved in the recovery of the cell from heat-induced damage, in cooperation with DnaK, DnaJ and GrpE. Acts before DnaK, in the processing of protein aggregates. Protein binding stimulates the ATPase activity; ATP hydrolysis unfolds the denatured protein aggregates, which probably helps expose new hydrophobic binding sites on the surface of ClpB-bound aggregates, contributing to the solubilization and refolding of denatured protein aggregates by DnaK.</text>
</comment>
<dbReference type="Pfam" id="PF10431">
    <property type="entry name" value="ClpB_D2-small"/>
    <property type="match status" value="1"/>
</dbReference>
<dbReference type="Pfam" id="PF02861">
    <property type="entry name" value="Clp_N"/>
    <property type="match status" value="1"/>
</dbReference>
<dbReference type="GO" id="GO:0042026">
    <property type="term" value="P:protein refolding"/>
    <property type="evidence" value="ECO:0007669"/>
    <property type="project" value="UniProtKB-UniRule"/>
</dbReference>
<dbReference type="GO" id="GO:0005524">
    <property type="term" value="F:ATP binding"/>
    <property type="evidence" value="ECO:0007669"/>
    <property type="project" value="UniProtKB-UniRule"/>
</dbReference>
<dbReference type="EMBL" id="AP021857">
    <property type="protein sequence ID" value="BBO21066.1"/>
    <property type="molecule type" value="Genomic_DNA"/>
</dbReference>
<accession>A0A809RXZ3</accession>
<dbReference type="SMART" id="SM00382">
    <property type="entry name" value="AAA"/>
    <property type="match status" value="2"/>
</dbReference>
<dbReference type="PROSITE" id="PS00870">
    <property type="entry name" value="CLPAB_1"/>
    <property type="match status" value="1"/>
</dbReference>
<reference evidence="14" key="1">
    <citation type="journal article" name="DNA Res.">
        <title>The physiological potential of anammox bacteria as revealed by their core genome structure.</title>
        <authorList>
            <person name="Okubo T."/>
            <person name="Toyoda A."/>
            <person name="Fukuhara K."/>
            <person name="Uchiyama I."/>
            <person name="Harigaya Y."/>
            <person name="Kuroiwa M."/>
            <person name="Suzuki T."/>
            <person name="Murakami Y."/>
            <person name="Suwa Y."/>
            <person name="Takami H."/>
        </authorList>
    </citation>
    <scope>NUCLEOTIDE SEQUENCE</scope>
    <source>
        <strain evidence="14">317325-3</strain>
    </source>
</reference>
<evidence type="ECO:0000256" key="2">
    <source>
        <dbReference type="ARBA" id="ARBA00017574"/>
    </source>
</evidence>
<dbReference type="Gene3D" id="1.10.1780.10">
    <property type="entry name" value="Clp, N-terminal domain"/>
    <property type="match status" value="1"/>
</dbReference>
<dbReference type="InterPro" id="IPR003593">
    <property type="entry name" value="AAA+_ATPase"/>
</dbReference>
<dbReference type="GO" id="GO:0005737">
    <property type="term" value="C:cytoplasm"/>
    <property type="evidence" value="ECO:0007669"/>
    <property type="project" value="UniProtKB-SubCell"/>
</dbReference>
<feature type="coiled-coil region" evidence="12">
    <location>
        <begin position="412"/>
        <end position="492"/>
    </location>
</feature>